<keyword evidence="5 6" id="KW-0472">Membrane</keyword>
<dbReference type="SUPFAM" id="SSF81321">
    <property type="entry name" value="Family A G protein-coupled receptor-like"/>
    <property type="match status" value="1"/>
</dbReference>
<organism evidence="8">
    <name type="scientific">Caenorhabditis remanei</name>
    <name type="common">Caenorhabditis vulgaris</name>
    <dbReference type="NCBI Taxonomy" id="31234"/>
    <lineage>
        <taxon>Eukaryota</taxon>
        <taxon>Metazoa</taxon>
        <taxon>Ecdysozoa</taxon>
        <taxon>Nematoda</taxon>
        <taxon>Chromadorea</taxon>
        <taxon>Rhabditida</taxon>
        <taxon>Rhabditina</taxon>
        <taxon>Rhabditomorpha</taxon>
        <taxon>Rhabditoidea</taxon>
        <taxon>Rhabditidae</taxon>
        <taxon>Peloderinae</taxon>
        <taxon>Caenorhabditis</taxon>
    </lineage>
</organism>
<sequence>MIIFIWLSYGIPSFLLVVFFLFWLRKPEFQYSFYRVLQCDMTINILCHLNTWISRLYHVEATLPLMIWVNDNFYFLFHIYNNLTNFFYNAQSLSVIIMSGHRLFSAKSTKGSEFWNNHYGHAYILLVIVSAVLAIPNIVFGFSNPDYYDRNKCIFVASPVDENLANLSNTIFLIKSFVFFVTILVINVWTIVLIRKRFAHKSDSPKVRTMMKNLTTIALINTLLFFFVLLYPVGLSMAFNFSADMKYNFTMITSDVVRSQVSATKTYWYSFQLSLSLPYILLFCDRNVQTTLFKLKEKVSPDTIEVKPNGTSETRRKTTIAFT</sequence>
<keyword evidence="3 6" id="KW-0812">Transmembrane</keyword>
<dbReference type="GO" id="GO:0007606">
    <property type="term" value="P:sensory perception of chemical stimulus"/>
    <property type="evidence" value="ECO:0007669"/>
    <property type="project" value="UniProtKB-UniRule"/>
</dbReference>
<evidence type="ECO:0000256" key="3">
    <source>
        <dbReference type="ARBA" id="ARBA00022692"/>
    </source>
</evidence>
<evidence type="ECO:0000313" key="7">
    <source>
        <dbReference type="EMBL" id="EFO87593.1"/>
    </source>
</evidence>
<dbReference type="EMBL" id="DS268420">
    <property type="protein sequence ID" value="EFO87593.1"/>
    <property type="molecule type" value="Genomic_DNA"/>
</dbReference>
<name>E3M074_CAERE</name>
<dbReference type="InParanoid" id="E3M074"/>
<accession>E3M074</accession>
<feature type="transmembrane region" description="Helical" evidence="6">
    <location>
        <begin position="171"/>
        <end position="194"/>
    </location>
</feature>
<dbReference type="GO" id="GO:0004888">
    <property type="term" value="F:transmembrane signaling receptor activity"/>
    <property type="evidence" value="ECO:0007669"/>
    <property type="project" value="InterPro"/>
</dbReference>
<dbReference type="HOGENOM" id="CLU_076972_1_0_1"/>
<keyword evidence="8" id="KW-1185">Reference proteome</keyword>
<feature type="transmembrane region" description="Helical" evidence="6">
    <location>
        <begin position="119"/>
        <end position="142"/>
    </location>
</feature>
<evidence type="ECO:0000256" key="4">
    <source>
        <dbReference type="ARBA" id="ARBA00022989"/>
    </source>
</evidence>
<dbReference type="GO" id="GO:0016020">
    <property type="term" value="C:membrane"/>
    <property type="evidence" value="ECO:0007669"/>
    <property type="project" value="UniProtKB-SubCell"/>
</dbReference>
<dbReference type="AlphaFoldDB" id="E3M074"/>
<keyword evidence="4 6" id="KW-1133">Transmembrane helix</keyword>
<dbReference type="PANTHER" id="PTHR31114">
    <property type="entry name" value="SERPENTINE RECEPTOR CLASS GAMMA"/>
    <property type="match status" value="1"/>
</dbReference>
<dbReference type="Pfam" id="PF02118">
    <property type="entry name" value="Srg"/>
    <property type="match status" value="1"/>
</dbReference>
<dbReference type="eggNOG" id="ENOG502TJBT">
    <property type="taxonomic scope" value="Eukaryota"/>
</dbReference>
<dbReference type="InterPro" id="IPR052880">
    <property type="entry name" value="NRL-Serpentine_Class_Gamma"/>
</dbReference>
<comment type="similarity">
    <text evidence="2 6">Belongs to the nematode receptor-like protein srg family.</text>
</comment>
<feature type="transmembrane region" description="Helical" evidence="6">
    <location>
        <begin position="214"/>
        <end position="239"/>
    </location>
</feature>
<evidence type="ECO:0000256" key="6">
    <source>
        <dbReference type="RuleBase" id="RU280813"/>
    </source>
</evidence>
<feature type="transmembrane region" description="Helical" evidence="6">
    <location>
        <begin position="267"/>
        <end position="284"/>
    </location>
</feature>
<feature type="transmembrane region" description="Helical" evidence="6">
    <location>
        <begin position="73"/>
        <end position="98"/>
    </location>
</feature>
<protein>
    <recommendedName>
        <fullName evidence="6">Serpentine receptor class gamma</fullName>
    </recommendedName>
</protein>
<dbReference type="PANTHER" id="PTHR31114:SF3">
    <property type="entry name" value="SERPENTINE RECEPTOR CLASS GAMMA-RELATED"/>
    <property type="match status" value="1"/>
</dbReference>
<proteinExistence type="inferred from homology"/>
<reference evidence="7" key="1">
    <citation type="submission" date="2007-07" db="EMBL/GenBank/DDBJ databases">
        <title>PCAP assembly of the Caenorhabditis remanei genome.</title>
        <authorList>
            <consortium name="The Caenorhabditis remanei Sequencing Consortium"/>
            <person name="Wilson R.K."/>
        </authorList>
    </citation>
    <scope>NUCLEOTIDE SEQUENCE [LARGE SCALE GENOMIC DNA]</scope>
    <source>
        <strain evidence="7">PB4641</strain>
    </source>
</reference>
<evidence type="ECO:0000256" key="2">
    <source>
        <dbReference type="ARBA" id="ARBA00005692"/>
    </source>
</evidence>
<evidence type="ECO:0000256" key="5">
    <source>
        <dbReference type="ARBA" id="ARBA00023136"/>
    </source>
</evidence>
<comment type="caution">
    <text evidence="6">Lacks conserved residue(s) required for the propagation of feature annotation.</text>
</comment>
<dbReference type="InterPro" id="IPR000609">
    <property type="entry name" value="7TM_GPCR_serpentine_rcpt_Srg"/>
</dbReference>
<evidence type="ECO:0000256" key="1">
    <source>
        <dbReference type="ARBA" id="ARBA00004141"/>
    </source>
</evidence>
<evidence type="ECO:0000313" key="8">
    <source>
        <dbReference type="Proteomes" id="UP000008281"/>
    </source>
</evidence>
<comment type="subcellular location">
    <subcellularLocation>
        <location evidence="1">Membrane</location>
        <topology evidence="1">Multi-pass membrane protein</topology>
    </subcellularLocation>
</comment>
<dbReference type="Gene3D" id="1.20.1070.10">
    <property type="entry name" value="Rhodopsin 7-helix transmembrane proteins"/>
    <property type="match status" value="1"/>
</dbReference>
<feature type="transmembrane region" description="Helical" evidence="6">
    <location>
        <begin position="6"/>
        <end position="24"/>
    </location>
</feature>
<dbReference type="Proteomes" id="UP000008281">
    <property type="component" value="Unassembled WGS sequence"/>
</dbReference>
<gene>
    <name evidence="7" type="ORF">CRE_05603</name>
</gene>